<organism evidence="5">
    <name type="scientific">Aphanomyces astaci</name>
    <name type="common">Crayfish plague agent</name>
    <dbReference type="NCBI Taxonomy" id="112090"/>
    <lineage>
        <taxon>Eukaryota</taxon>
        <taxon>Sar</taxon>
        <taxon>Stramenopiles</taxon>
        <taxon>Oomycota</taxon>
        <taxon>Saprolegniomycetes</taxon>
        <taxon>Saprolegniales</taxon>
        <taxon>Verrucalvaceae</taxon>
        <taxon>Aphanomyces</taxon>
    </lineage>
</organism>
<keyword evidence="2" id="KW-0539">Nucleus</keyword>
<evidence type="ECO:0000256" key="1">
    <source>
        <dbReference type="ARBA" id="ARBA00004123"/>
    </source>
</evidence>
<dbReference type="PANTHER" id="PTHR23318:SF0">
    <property type="entry name" value="SERINE_THREONINE-PROTEIN PHOSPHATASE 4 REGULATORY SUBUNIT 3"/>
    <property type="match status" value="1"/>
</dbReference>
<name>W4GQH5_APHAT</name>
<feature type="compositionally biased region" description="Polar residues" evidence="3">
    <location>
        <begin position="633"/>
        <end position="644"/>
    </location>
</feature>
<accession>W4GQH5</accession>
<dbReference type="GO" id="GO:0072542">
    <property type="term" value="F:protein phosphatase activator activity"/>
    <property type="evidence" value="ECO:0007669"/>
    <property type="project" value="TreeGrafter"/>
</dbReference>
<dbReference type="PANTHER" id="PTHR23318">
    <property type="entry name" value="ATP SYNTHASE GAMMA-RELATED"/>
    <property type="match status" value="1"/>
</dbReference>
<dbReference type="OrthoDB" id="27483at2759"/>
<dbReference type="GeneID" id="20807495"/>
<dbReference type="STRING" id="112090.W4GQH5"/>
<feature type="region of interest" description="Disordered" evidence="3">
    <location>
        <begin position="586"/>
        <end position="651"/>
    </location>
</feature>
<dbReference type="InterPro" id="IPR006887">
    <property type="entry name" value="P4R3-like_central_dom"/>
</dbReference>
<dbReference type="InterPro" id="IPR051137">
    <property type="entry name" value="PP4R3-like"/>
</dbReference>
<comment type="subcellular location">
    <subcellularLocation>
        <location evidence="1">Nucleus</location>
    </subcellularLocation>
</comment>
<evidence type="ECO:0000313" key="5">
    <source>
        <dbReference type="EMBL" id="ETV81962.1"/>
    </source>
</evidence>
<evidence type="ECO:0000256" key="2">
    <source>
        <dbReference type="ARBA" id="ARBA00023242"/>
    </source>
</evidence>
<gene>
    <name evidence="5" type="ORF">H257_05499</name>
</gene>
<evidence type="ECO:0000256" key="3">
    <source>
        <dbReference type="SAM" id="MobiDB-lite"/>
    </source>
</evidence>
<sequence length="651" mass="72777">MERGSTETTTSLYKDMDLSSITDTTNALPLPAMHTLMEIRKALTTTYLPPTKRAARVKSIVEHDAQFLKELLRVADQCLDLDDDESLELLFQITKALFELCDASVLHLLLSDTYFLDVVGILEFNPHTIRKMCFRKELSAHMTFNEVIPITDPQVVQAIHVNYRIDAIKDNILSRSLADGCTIWLESIVNENNISILTYISNHEEYMVQLRALVADRSTESTGLLLLQNVMRLIQITQPPSRGTPRVPHMLKADYSGMNPVFGSLHHALFPTTLLSSFAAIVTRANDTNRLLVLEMLHHLVLFQNGDLLRVYMADERGCCDLSIPFSLSWEPHQSLLLAILVAFVQAEAARGGVLDVLKHLFHVVPGRDDKFLHMLYHGNYMHWWVHLLGLPDQTGNLYELHASVWEVLTMCVSHHGYRIKYLLAKIPIAAYATDALGSGNKLRVLHVAAFLRACVLRNETFYSNVVATPAIWDAIVDLLHVRPRNPSAVVSALLEMIMSAEAHNCRLIMQHIVTHAKVTLLEAAYPGVITSIKAKLSDGQPEVHNGLTIQEEERYWAQEEQTMVVVVDEVDDKDDTTGVVVVAAEEDQEGGGLTSPPPLIPLQDREETGIVASSSSSPVGGSTRRPKKQVKNLFSTIQWSSPSKKQKVDL</sequence>
<dbReference type="VEuPathDB" id="FungiDB:H257_05499"/>
<feature type="domain" description="Serine/threonine-protein phosphatase 4 regulatory subunit 3-like central" evidence="4">
    <location>
        <begin position="38"/>
        <end position="537"/>
    </location>
</feature>
<protein>
    <recommendedName>
        <fullName evidence="4">Serine/threonine-protein phosphatase 4 regulatory subunit 3-like central domain-containing protein</fullName>
    </recommendedName>
</protein>
<dbReference type="GO" id="GO:0005654">
    <property type="term" value="C:nucleoplasm"/>
    <property type="evidence" value="ECO:0007669"/>
    <property type="project" value="TreeGrafter"/>
</dbReference>
<dbReference type="AlphaFoldDB" id="W4GQH5"/>
<reference evidence="5" key="1">
    <citation type="submission" date="2013-12" db="EMBL/GenBank/DDBJ databases">
        <title>The Genome Sequence of Aphanomyces astaci APO3.</title>
        <authorList>
            <consortium name="The Broad Institute Genomics Platform"/>
            <person name="Russ C."/>
            <person name="Tyler B."/>
            <person name="van West P."/>
            <person name="Dieguez-Uribeondo J."/>
            <person name="Young S.K."/>
            <person name="Zeng Q."/>
            <person name="Gargeya S."/>
            <person name="Fitzgerald M."/>
            <person name="Abouelleil A."/>
            <person name="Alvarado L."/>
            <person name="Chapman S.B."/>
            <person name="Gainer-Dewar J."/>
            <person name="Goldberg J."/>
            <person name="Griggs A."/>
            <person name="Gujja S."/>
            <person name="Hansen M."/>
            <person name="Howarth C."/>
            <person name="Imamovic A."/>
            <person name="Ireland A."/>
            <person name="Larimer J."/>
            <person name="McCowan C."/>
            <person name="Murphy C."/>
            <person name="Pearson M."/>
            <person name="Poon T.W."/>
            <person name="Priest M."/>
            <person name="Roberts A."/>
            <person name="Saif S."/>
            <person name="Shea T."/>
            <person name="Sykes S."/>
            <person name="Wortman J."/>
            <person name="Nusbaum C."/>
            <person name="Birren B."/>
        </authorList>
    </citation>
    <scope>NUCLEOTIDE SEQUENCE [LARGE SCALE GENOMIC DNA]</scope>
    <source>
        <strain evidence="5">APO3</strain>
    </source>
</reference>
<evidence type="ECO:0000259" key="4">
    <source>
        <dbReference type="Pfam" id="PF04802"/>
    </source>
</evidence>
<dbReference type="EMBL" id="KI913123">
    <property type="protein sequence ID" value="ETV81962.1"/>
    <property type="molecule type" value="Genomic_DNA"/>
</dbReference>
<dbReference type="GO" id="GO:0030289">
    <property type="term" value="C:protein phosphatase 4 complex"/>
    <property type="evidence" value="ECO:0007669"/>
    <property type="project" value="TreeGrafter"/>
</dbReference>
<proteinExistence type="predicted"/>
<dbReference type="RefSeq" id="XP_009828699.1">
    <property type="nucleotide sequence ID" value="XM_009830397.1"/>
</dbReference>
<dbReference type="Pfam" id="PF04802">
    <property type="entry name" value="PP4R3"/>
    <property type="match status" value="1"/>
</dbReference>